<comment type="subunit">
    <text evidence="8">Found in a mRNA splicing-dependent exon junction complex (EJC) with DEK, RBM8A, RNPS1, SRRM1 and ALYREF/THOC4. Interacts with histones H2A, H2B, H3, H4, acetylated histone H4, non-phosphorylated DAXX and HDAC2. Component of the B-WICH complex, at least composed of SMARCA5/SNF2H, BAZ1B/WSTF, SF3B1, DEK, MYO1C, ERCC6, MYBBP1A and DDX21. Binds DNA.</text>
</comment>
<gene>
    <name evidence="12" type="ORF">TCEB3V08_LOCUS10767</name>
</gene>
<keyword evidence="2" id="KW-0597">Phosphoprotein</keyword>
<evidence type="ECO:0000259" key="11">
    <source>
        <dbReference type="PROSITE" id="PS51998"/>
    </source>
</evidence>
<dbReference type="EMBL" id="OC321992">
    <property type="protein sequence ID" value="CAD7411054.1"/>
    <property type="molecule type" value="Genomic_DNA"/>
</dbReference>
<dbReference type="GO" id="GO:0003677">
    <property type="term" value="F:DNA binding"/>
    <property type="evidence" value="ECO:0007669"/>
    <property type="project" value="UniProtKB-KW"/>
</dbReference>
<keyword evidence="5" id="KW-0238">DNA-binding</keyword>
<comment type="function">
    <text evidence="7">Involved in chromatin organization.</text>
</comment>
<keyword evidence="3" id="KW-0013">ADP-ribosylation</keyword>
<evidence type="ECO:0000256" key="1">
    <source>
        <dbReference type="ARBA" id="ARBA00004123"/>
    </source>
</evidence>
<protein>
    <recommendedName>
        <fullName evidence="9">Protein DEK</fullName>
    </recommendedName>
</protein>
<dbReference type="InterPro" id="IPR014876">
    <property type="entry name" value="DEK_C"/>
</dbReference>
<dbReference type="GO" id="GO:0006325">
    <property type="term" value="P:chromatin organization"/>
    <property type="evidence" value="ECO:0007669"/>
    <property type="project" value="UniProtKB-KW"/>
</dbReference>
<dbReference type="AlphaFoldDB" id="A0A7R9H7P7"/>
<comment type="subcellular location">
    <subcellularLocation>
        <location evidence="1">Nucleus</location>
    </subcellularLocation>
</comment>
<dbReference type="PROSITE" id="PS51998">
    <property type="entry name" value="DEK_C"/>
    <property type="match status" value="1"/>
</dbReference>
<dbReference type="GO" id="GO:0042393">
    <property type="term" value="F:histone binding"/>
    <property type="evidence" value="ECO:0007669"/>
    <property type="project" value="TreeGrafter"/>
</dbReference>
<dbReference type="PANTHER" id="PTHR13468:SF1">
    <property type="entry name" value="PROTEIN DEK"/>
    <property type="match status" value="1"/>
</dbReference>
<evidence type="ECO:0000256" key="3">
    <source>
        <dbReference type="ARBA" id="ARBA00022765"/>
    </source>
</evidence>
<accession>A0A7R9H7P7</accession>
<dbReference type="Pfam" id="PF08766">
    <property type="entry name" value="DEK_C"/>
    <property type="match status" value="1"/>
</dbReference>
<evidence type="ECO:0000256" key="2">
    <source>
        <dbReference type="ARBA" id="ARBA00022553"/>
    </source>
</evidence>
<dbReference type="PANTHER" id="PTHR13468">
    <property type="entry name" value="DEK PROTEIN"/>
    <property type="match status" value="1"/>
</dbReference>
<feature type="compositionally biased region" description="Basic and acidic residues" evidence="10">
    <location>
        <begin position="35"/>
        <end position="53"/>
    </location>
</feature>
<dbReference type="FunFam" id="1.10.10.60:FF:000148">
    <property type="entry name" value="Dek, isoform B"/>
    <property type="match status" value="1"/>
</dbReference>
<dbReference type="InterPro" id="IPR044198">
    <property type="entry name" value="DEK"/>
</dbReference>
<evidence type="ECO:0000256" key="5">
    <source>
        <dbReference type="ARBA" id="ARBA00023125"/>
    </source>
</evidence>
<sequence length="266" mass="29677">MLQEPKSKKKVKSTPNSKKSPAKKNTPAKKGGGNKKAEKKSSVKKRKSDDKSGEQSSSEDEPLSKKSKTPPTDEEIKSYVKEILEGANLEEITMKTVCKQVYANYPDFDLAHKKDFIKTTVKSHPGEMDPTLLVKVKLFYEISLRGATPGQLSGGDEIAERTRLDDPSLEEKRKKLLEESSQLHTRLLSLIKGPKEKAKKSDIKEFDGQETLGRTDTTRKGEAVTNNQGTSSLTEGASLNVTRSEAELDQTHWDEPVLEFNTQYTH</sequence>
<evidence type="ECO:0000313" key="12">
    <source>
        <dbReference type="EMBL" id="CAD7411054.1"/>
    </source>
</evidence>
<keyword evidence="6" id="KW-0539">Nucleus</keyword>
<name>A0A7R9H7P7_TIMCR</name>
<feature type="compositionally biased region" description="Low complexity" evidence="10">
    <location>
        <begin position="13"/>
        <end position="29"/>
    </location>
</feature>
<feature type="compositionally biased region" description="Polar residues" evidence="10">
    <location>
        <begin position="224"/>
        <end position="243"/>
    </location>
</feature>
<dbReference type="Gene3D" id="1.10.10.60">
    <property type="entry name" value="Homeodomain-like"/>
    <property type="match status" value="1"/>
</dbReference>
<evidence type="ECO:0000256" key="9">
    <source>
        <dbReference type="ARBA" id="ARBA00074520"/>
    </source>
</evidence>
<reference evidence="12" key="1">
    <citation type="submission" date="2020-11" db="EMBL/GenBank/DDBJ databases">
        <authorList>
            <person name="Tran Van P."/>
        </authorList>
    </citation>
    <scope>NUCLEOTIDE SEQUENCE</scope>
</reference>
<proteinExistence type="predicted"/>
<feature type="region of interest" description="Disordered" evidence="10">
    <location>
        <begin position="199"/>
        <end position="254"/>
    </location>
</feature>
<evidence type="ECO:0000256" key="6">
    <source>
        <dbReference type="ARBA" id="ARBA00023242"/>
    </source>
</evidence>
<evidence type="ECO:0000256" key="4">
    <source>
        <dbReference type="ARBA" id="ARBA00022853"/>
    </source>
</evidence>
<dbReference type="GO" id="GO:2000779">
    <property type="term" value="P:regulation of double-strand break repair"/>
    <property type="evidence" value="ECO:0007669"/>
    <property type="project" value="TreeGrafter"/>
</dbReference>
<feature type="region of interest" description="Disordered" evidence="10">
    <location>
        <begin position="1"/>
        <end position="74"/>
    </location>
</feature>
<dbReference type="SUPFAM" id="SSF109715">
    <property type="entry name" value="DEK C-terminal domain"/>
    <property type="match status" value="1"/>
</dbReference>
<feature type="domain" description="DEK-C" evidence="11">
    <location>
        <begin position="70"/>
        <end position="126"/>
    </location>
</feature>
<evidence type="ECO:0000256" key="10">
    <source>
        <dbReference type="SAM" id="MobiDB-lite"/>
    </source>
</evidence>
<organism evidence="12">
    <name type="scientific">Timema cristinae</name>
    <name type="common">Walking stick</name>
    <dbReference type="NCBI Taxonomy" id="61476"/>
    <lineage>
        <taxon>Eukaryota</taxon>
        <taxon>Metazoa</taxon>
        <taxon>Ecdysozoa</taxon>
        <taxon>Arthropoda</taxon>
        <taxon>Hexapoda</taxon>
        <taxon>Insecta</taxon>
        <taxon>Pterygota</taxon>
        <taxon>Neoptera</taxon>
        <taxon>Polyneoptera</taxon>
        <taxon>Phasmatodea</taxon>
        <taxon>Timematodea</taxon>
        <taxon>Timematoidea</taxon>
        <taxon>Timematidae</taxon>
        <taxon>Timema</taxon>
    </lineage>
</organism>
<evidence type="ECO:0000256" key="8">
    <source>
        <dbReference type="ARBA" id="ARBA00064832"/>
    </source>
</evidence>
<dbReference type="GO" id="GO:0005634">
    <property type="term" value="C:nucleus"/>
    <property type="evidence" value="ECO:0007669"/>
    <property type="project" value="UniProtKB-SubCell"/>
</dbReference>
<evidence type="ECO:0000256" key="7">
    <source>
        <dbReference type="ARBA" id="ARBA00056057"/>
    </source>
</evidence>
<feature type="compositionally biased region" description="Basic and acidic residues" evidence="10">
    <location>
        <begin position="244"/>
        <end position="254"/>
    </location>
</feature>
<keyword evidence="4" id="KW-0156">Chromatin regulator</keyword>